<feature type="compositionally biased region" description="Basic and acidic residues" evidence="3">
    <location>
        <begin position="1"/>
        <end position="12"/>
    </location>
</feature>
<protein>
    <submittedName>
        <fullName evidence="5">LAME_0G18096g1_1</fullName>
    </submittedName>
</protein>
<proteinExistence type="predicted"/>
<dbReference type="InterPro" id="IPR024660">
    <property type="entry name" value="UCS_central_dom"/>
</dbReference>
<dbReference type="PANTHER" id="PTHR45994">
    <property type="entry name" value="FI21225P1"/>
    <property type="match status" value="1"/>
</dbReference>
<dbReference type="Proteomes" id="UP000191144">
    <property type="component" value="Chromosome G"/>
</dbReference>
<keyword evidence="6" id="KW-1185">Reference proteome</keyword>
<accession>A0A1G4KBR6</accession>
<evidence type="ECO:0000259" key="4">
    <source>
        <dbReference type="Pfam" id="PF11701"/>
    </source>
</evidence>
<dbReference type="Gene3D" id="1.25.10.100">
    <property type="match status" value="1"/>
</dbReference>
<dbReference type="EMBL" id="LT598484">
    <property type="protein sequence ID" value="SCV01725.1"/>
    <property type="molecule type" value="Genomic_DNA"/>
</dbReference>
<dbReference type="InterPro" id="IPR016024">
    <property type="entry name" value="ARM-type_fold"/>
</dbReference>
<dbReference type="GO" id="GO:0005737">
    <property type="term" value="C:cytoplasm"/>
    <property type="evidence" value="ECO:0007669"/>
    <property type="project" value="UniProtKB-SubCell"/>
</dbReference>
<keyword evidence="2" id="KW-0963">Cytoplasm</keyword>
<dbReference type="Pfam" id="PF11701">
    <property type="entry name" value="UNC45-central"/>
    <property type="match status" value="1"/>
</dbReference>
<evidence type="ECO:0000256" key="3">
    <source>
        <dbReference type="SAM" id="MobiDB-lite"/>
    </source>
</evidence>
<feature type="domain" description="UNC-45/Cro1/She4 central" evidence="4">
    <location>
        <begin position="194"/>
        <end position="322"/>
    </location>
</feature>
<dbReference type="Gene3D" id="1.25.10.10">
    <property type="entry name" value="Leucine-rich Repeat Variant"/>
    <property type="match status" value="1"/>
</dbReference>
<dbReference type="InterPro" id="IPR011989">
    <property type="entry name" value="ARM-like"/>
</dbReference>
<name>A0A1G4KBR6_9SACH</name>
<organism evidence="5 6">
    <name type="scientific">Lachancea meyersii CBS 8951</name>
    <dbReference type="NCBI Taxonomy" id="1266667"/>
    <lineage>
        <taxon>Eukaryota</taxon>
        <taxon>Fungi</taxon>
        <taxon>Dikarya</taxon>
        <taxon>Ascomycota</taxon>
        <taxon>Saccharomycotina</taxon>
        <taxon>Saccharomycetes</taxon>
        <taxon>Saccharomycetales</taxon>
        <taxon>Saccharomycetaceae</taxon>
        <taxon>Lachancea</taxon>
    </lineage>
</organism>
<sequence length="776" mass="86916">MGNLHDLEDKKLNSGVEQETQRSSGSHQSFDKWTSNDFIDAIRKLFDDNGVESKKYENVLLIKRAFSNHAASKEFLVAQVHKNIPITFEVFNSCGPETIDTLLGCFEGQEASKELLTEIQKALDSDDASSSSMTGTIGHATHSHKHDKYTSLASFLLIAASKLLEKYEFDFEEFKPLVKSTVLRCHGDFEHLTVLISLCEKHEEQLQRELLAVFNTLFQEAQSDFSILESYLLMVISVLQMLYLQMTSFCTEVFLSEQFQTVAQQNFFTSGAVTHSILDLMSTACIDNLSRTFIAETYFDLLYQCRSIENFKSAATLVILKTWNFKKLKPEMIDEMAIDLEKQFDGSNTLEAADRIKRDELAVEGLAYLTLKPSVKKLLISNSTLRTHLISYLGTKETPSAMYYGILIIFGNLSDPLTPNTQNERTMQNLREYTEANHKSNSTDTNPLKESSILKFVSECILSHNIIGTVRTHLKRQKLHGSGARYQLLRLIHNAARTKALITKSVEQGSITILLESLALSGIPSEVRILALRALARSLMAVNPQLVFRNFSALNALPLLFELLPDTTRPAEANLLAKDTYEALLALTNLATLSESGNLCQKIVSTPAYWNKVENLMVDSVVENQRSTLELLSNLMASSLHVAVKFFNFENPVSVRNFNILVKLLNLDDRNSRLAVAAILANIASSVPFIAQELAGQDELIETALIILRDQSEDAEMRHRLIVFFDAVINSGVQTKALSGRKSELKGALLEAKKYEKASNSDYLTSINDSLSKLKI</sequence>
<evidence type="ECO:0000256" key="1">
    <source>
        <dbReference type="ARBA" id="ARBA00004496"/>
    </source>
</evidence>
<comment type="subcellular location">
    <subcellularLocation>
        <location evidence="1">Cytoplasm</location>
    </subcellularLocation>
</comment>
<gene>
    <name evidence="5" type="ORF">LAME_0G18096G</name>
</gene>
<feature type="region of interest" description="Disordered" evidence="3">
    <location>
        <begin position="1"/>
        <end position="30"/>
    </location>
</feature>
<dbReference type="PANTHER" id="PTHR45994:SF1">
    <property type="entry name" value="FI21225P1"/>
    <property type="match status" value="1"/>
</dbReference>
<evidence type="ECO:0000313" key="6">
    <source>
        <dbReference type="Proteomes" id="UP000191144"/>
    </source>
</evidence>
<evidence type="ECO:0000256" key="2">
    <source>
        <dbReference type="ARBA" id="ARBA00022490"/>
    </source>
</evidence>
<feature type="compositionally biased region" description="Polar residues" evidence="3">
    <location>
        <begin position="15"/>
        <end position="30"/>
    </location>
</feature>
<dbReference type="OrthoDB" id="5574718at2759"/>
<evidence type="ECO:0000313" key="5">
    <source>
        <dbReference type="EMBL" id="SCV01725.1"/>
    </source>
</evidence>
<dbReference type="GO" id="GO:0051879">
    <property type="term" value="F:Hsp90 protein binding"/>
    <property type="evidence" value="ECO:0007669"/>
    <property type="project" value="TreeGrafter"/>
</dbReference>
<dbReference type="SUPFAM" id="SSF48371">
    <property type="entry name" value="ARM repeat"/>
    <property type="match status" value="1"/>
</dbReference>
<reference evidence="6" key="1">
    <citation type="submission" date="2016-03" db="EMBL/GenBank/DDBJ databases">
        <authorList>
            <person name="Devillers Hugo."/>
        </authorList>
    </citation>
    <scope>NUCLEOTIDE SEQUENCE [LARGE SCALE GENOMIC DNA]</scope>
</reference>
<dbReference type="AlphaFoldDB" id="A0A1G4KBR6"/>